<reference evidence="15" key="1">
    <citation type="submission" date="2018-05" db="EMBL/GenBank/DDBJ databases">
        <authorList>
            <person name="Li Y."/>
        </authorList>
    </citation>
    <scope>NUCLEOTIDE SEQUENCE [LARGE SCALE GENOMIC DNA]</scope>
    <source>
        <strain evidence="15">3d-2-2</strain>
    </source>
</reference>
<evidence type="ECO:0000256" key="12">
    <source>
        <dbReference type="HAMAP-Rule" id="MF_00041"/>
    </source>
</evidence>
<evidence type="ECO:0000313" key="15">
    <source>
        <dbReference type="Proteomes" id="UP000245212"/>
    </source>
</evidence>
<dbReference type="SMART" id="SM00840">
    <property type="entry name" value="DALR_2"/>
    <property type="match status" value="1"/>
</dbReference>
<evidence type="ECO:0000259" key="13">
    <source>
        <dbReference type="SMART" id="SM00840"/>
    </source>
</evidence>
<dbReference type="GO" id="GO:0005524">
    <property type="term" value="F:ATP binding"/>
    <property type="evidence" value="ECO:0007669"/>
    <property type="project" value="UniProtKB-UniRule"/>
</dbReference>
<feature type="short sequence motif" description="'HIGH' region" evidence="12">
    <location>
        <begin position="30"/>
        <end position="40"/>
    </location>
</feature>
<dbReference type="EC" id="6.1.1.16" evidence="12"/>
<keyword evidence="10 12" id="KW-0648">Protein biosynthesis</keyword>
<dbReference type="Pfam" id="PF09190">
    <property type="entry name" value="DALR_2"/>
    <property type="match status" value="1"/>
</dbReference>
<sequence>MLHIYNTLARTKQPLQTVEPGKVRMYVCGMTVYDYCHLGHARMLVSFDVVQRWLRASGYEVTYVRNITDIDDKIIRRAVETGRRMQDVTDFYIEAMHADERALGVESPTHEPRATQYVGQMLNLIGRLEERGLAYQAADGDVNYAVRKFPGYGKLSGRSLDELRAGERVAVDASKRDPFDFVLWKSAKDSEPAESKWESPYGLGRPGWHIECSAMSEAVLGLPLDIHGGGPDLKFPHHENEIAQTEGAGDKALANCWMHCGPLMVDSDKMSKSLGNFRTIRQTIARTPEAETHQGGDAGTAWFNPREAEMLRFFIVRNHYRSAQNYAPDNLVDAQNALDRLYQTLNSVSPASAAEVDWAQPEALAFRAAMDDDFNTAGAVSALFDLAARVNRTSSPEAAAQLKALAGLLGLLQQDPAAYQKESSRYRRGALASTLSDQSRPGEGGAVVMGGAMSDAAIEQAIADRQAAKAARDFARADGIRADLAAAGILLEDRPGGLTQWRRA</sequence>
<dbReference type="Gene3D" id="3.40.50.620">
    <property type="entry name" value="HUPs"/>
    <property type="match status" value="1"/>
</dbReference>
<evidence type="ECO:0000256" key="4">
    <source>
        <dbReference type="ARBA" id="ARBA00022490"/>
    </source>
</evidence>
<dbReference type="InterPro" id="IPR014729">
    <property type="entry name" value="Rossmann-like_a/b/a_fold"/>
</dbReference>
<gene>
    <name evidence="12" type="primary">cysS</name>
    <name evidence="14" type="ORF">DD235_11730</name>
</gene>
<dbReference type="Gene3D" id="1.20.120.1910">
    <property type="entry name" value="Cysteine-tRNA ligase, C-terminal anti-codon recognition domain"/>
    <property type="match status" value="1"/>
</dbReference>
<feature type="binding site" evidence="12">
    <location>
        <position position="272"/>
    </location>
    <ligand>
        <name>ATP</name>
        <dbReference type="ChEBI" id="CHEBI:30616"/>
    </ligand>
</feature>
<evidence type="ECO:0000256" key="10">
    <source>
        <dbReference type="ARBA" id="ARBA00022917"/>
    </source>
</evidence>
<keyword evidence="6 12" id="KW-0479">Metal-binding</keyword>
<dbReference type="PRINTS" id="PR00983">
    <property type="entry name" value="TRNASYNTHCYS"/>
</dbReference>
<dbReference type="GO" id="GO:0008270">
    <property type="term" value="F:zinc ion binding"/>
    <property type="evidence" value="ECO:0007669"/>
    <property type="project" value="UniProtKB-UniRule"/>
</dbReference>
<evidence type="ECO:0000256" key="11">
    <source>
        <dbReference type="ARBA" id="ARBA00023146"/>
    </source>
</evidence>
<feature type="binding site" evidence="12">
    <location>
        <position position="28"/>
    </location>
    <ligand>
        <name>Zn(2+)</name>
        <dbReference type="ChEBI" id="CHEBI:29105"/>
    </ligand>
</feature>
<evidence type="ECO:0000256" key="2">
    <source>
        <dbReference type="ARBA" id="ARBA00005594"/>
    </source>
</evidence>
<dbReference type="InterPro" id="IPR009080">
    <property type="entry name" value="tRNAsynth_Ia_anticodon-bd"/>
</dbReference>
<keyword evidence="5 12" id="KW-0436">Ligase</keyword>
<dbReference type="InterPro" id="IPR024909">
    <property type="entry name" value="Cys-tRNA/MSH_ligase"/>
</dbReference>
<dbReference type="PANTHER" id="PTHR10890:SF3">
    <property type="entry name" value="CYSTEINE--TRNA LIGASE, CYTOPLASMIC"/>
    <property type="match status" value="1"/>
</dbReference>
<comment type="caution">
    <text evidence="14">The sequence shown here is derived from an EMBL/GenBank/DDBJ whole genome shotgun (WGS) entry which is preliminary data.</text>
</comment>
<keyword evidence="4 12" id="KW-0963">Cytoplasm</keyword>
<evidence type="ECO:0000256" key="1">
    <source>
        <dbReference type="ARBA" id="ARBA00004496"/>
    </source>
</evidence>
<keyword evidence="7 12" id="KW-0547">Nucleotide-binding</keyword>
<keyword evidence="15" id="KW-1185">Reference proteome</keyword>
<dbReference type="EMBL" id="QETA01000004">
    <property type="protein sequence ID" value="PWF22732.1"/>
    <property type="molecule type" value="Genomic_DNA"/>
</dbReference>
<comment type="catalytic activity">
    <reaction evidence="12">
        <text>tRNA(Cys) + L-cysteine + ATP = L-cysteinyl-tRNA(Cys) + AMP + diphosphate</text>
        <dbReference type="Rhea" id="RHEA:17773"/>
        <dbReference type="Rhea" id="RHEA-COMP:9661"/>
        <dbReference type="Rhea" id="RHEA-COMP:9679"/>
        <dbReference type="ChEBI" id="CHEBI:30616"/>
        <dbReference type="ChEBI" id="CHEBI:33019"/>
        <dbReference type="ChEBI" id="CHEBI:35235"/>
        <dbReference type="ChEBI" id="CHEBI:78442"/>
        <dbReference type="ChEBI" id="CHEBI:78517"/>
        <dbReference type="ChEBI" id="CHEBI:456215"/>
        <dbReference type="EC" id="6.1.1.16"/>
    </reaction>
</comment>
<feature type="binding site" evidence="12">
    <location>
        <position position="237"/>
    </location>
    <ligand>
        <name>Zn(2+)</name>
        <dbReference type="ChEBI" id="CHEBI:29105"/>
    </ligand>
</feature>
<dbReference type="InterPro" id="IPR015803">
    <property type="entry name" value="Cys-tRNA-ligase"/>
</dbReference>
<dbReference type="SUPFAM" id="SSF47323">
    <property type="entry name" value="Anticodon-binding domain of a subclass of class I aminoacyl-tRNA synthetases"/>
    <property type="match status" value="1"/>
</dbReference>
<dbReference type="CDD" id="cd00672">
    <property type="entry name" value="CysRS_core"/>
    <property type="match status" value="1"/>
</dbReference>
<dbReference type="NCBIfam" id="TIGR00435">
    <property type="entry name" value="cysS"/>
    <property type="match status" value="1"/>
</dbReference>
<dbReference type="AlphaFoldDB" id="A0A2V1JWX5"/>
<feature type="binding site" evidence="12">
    <location>
        <position position="241"/>
    </location>
    <ligand>
        <name>Zn(2+)</name>
        <dbReference type="ChEBI" id="CHEBI:29105"/>
    </ligand>
</feature>
<name>A0A2V1JWX5_9BURK</name>
<keyword evidence="8 12" id="KW-0862">Zinc</keyword>
<dbReference type="InterPro" id="IPR015273">
    <property type="entry name" value="Cys-tRNA-synt_Ia_DALR"/>
</dbReference>
<feature type="binding site" evidence="12">
    <location>
        <position position="212"/>
    </location>
    <ligand>
        <name>Zn(2+)</name>
        <dbReference type="ChEBI" id="CHEBI:29105"/>
    </ligand>
</feature>
<dbReference type="SUPFAM" id="SSF52374">
    <property type="entry name" value="Nucleotidylyl transferase"/>
    <property type="match status" value="1"/>
</dbReference>
<evidence type="ECO:0000313" key="14">
    <source>
        <dbReference type="EMBL" id="PWF22732.1"/>
    </source>
</evidence>
<comment type="subcellular location">
    <subcellularLocation>
        <location evidence="1 12">Cytoplasm</location>
    </subcellularLocation>
</comment>
<feature type="short sequence motif" description="'KMSKS' region" evidence="12">
    <location>
        <begin position="269"/>
        <end position="273"/>
    </location>
</feature>
<evidence type="ECO:0000256" key="9">
    <source>
        <dbReference type="ARBA" id="ARBA00022840"/>
    </source>
</evidence>
<evidence type="ECO:0000256" key="5">
    <source>
        <dbReference type="ARBA" id="ARBA00022598"/>
    </source>
</evidence>
<evidence type="ECO:0000256" key="6">
    <source>
        <dbReference type="ARBA" id="ARBA00022723"/>
    </source>
</evidence>
<protein>
    <recommendedName>
        <fullName evidence="12">Cysteine--tRNA ligase</fullName>
        <ecNumber evidence="12">6.1.1.16</ecNumber>
    </recommendedName>
    <alternativeName>
        <fullName evidence="12">Cysteinyl-tRNA synthetase</fullName>
        <shortName evidence="12">CysRS</shortName>
    </alternativeName>
</protein>
<dbReference type="PANTHER" id="PTHR10890">
    <property type="entry name" value="CYSTEINYL-TRNA SYNTHETASE"/>
    <property type="match status" value="1"/>
</dbReference>
<evidence type="ECO:0000256" key="7">
    <source>
        <dbReference type="ARBA" id="ARBA00022741"/>
    </source>
</evidence>
<dbReference type="Pfam" id="PF01406">
    <property type="entry name" value="tRNA-synt_1e"/>
    <property type="match status" value="1"/>
</dbReference>
<accession>A0A2V1JWX5</accession>
<proteinExistence type="inferred from homology"/>
<dbReference type="RefSeq" id="WP_109062256.1">
    <property type="nucleotide sequence ID" value="NZ_QETA01000004.1"/>
</dbReference>
<dbReference type="GO" id="GO:0005829">
    <property type="term" value="C:cytosol"/>
    <property type="evidence" value="ECO:0007669"/>
    <property type="project" value="TreeGrafter"/>
</dbReference>
<comment type="similarity">
    <text evidence="2 12">Belongs to the class-I aminoacyl-tRNA synthetase family.</text>
</comment>
<keyword evidence="11 12" id="KW-0030">Aminoacyl-tRNA synthetase</keyword>
<dbReference type="InterPro" id="IPR032678">
    <property type="entry name" value="tRNA-synt_1_cat_dom"/>
</dbReference>
<keyword evidence="9 12" id="KW-0067">ATP-binding</keyword>
<dbReference type="GO" id="GO:0004817">
    <property type="term" value="F:cysteine-tRNA ligase activity"/>
    <property type="evidence" value="ECO:0007669"/>
    <property type="project" value="UniProtKB-UniRule"/>
</dbReference>
<evidence type="ECO:0000256" key="8">
    <source>
        <dbReference type="ARBA" id="ARBA00022833"/>
    </source>
</evidence>
<dbReference type="Proteomes" id="UP000245212">
    <property type="component" value="Unassembled WGS sequence"/>
</dbReference>
<comment type="subunit">
    <text evidence="3 12">Monomer.</text>
</comment>
<dbReference type="GO" id="GO:0006423">
    <property type="term" value="P:cysteinyl-tRNA aminoacylation"/>
    <property type="evidence" value="ECO:0007669"/>
    <property type="project" value="UniProtKB-UniRule"/>
</dbReference>
<organism evidence="14 15">
    <name type="scientific">Corticimicrobacter populi</name>
    <dbReference type="NCBI Taxonomy" id="2175229"/>
    <lineage>
        <taxon>Bacteria</taxon>
        <taxon>Pseudomonadati</taxon>
        <taxon>Pseudomonadota</taxon>
        <taxon>Betaproteobacteria</taxon>
        <taxon>Burkholderiales</taxon>
        <taxon>Alcaligenaceae</taxon>
        <taxon>Corticimicrobacter</taxon>
    </lineage>
</organism>
<evidence type="ECO:0000256" key="3">
    <source>
        <dbReference type="ARBA" id="ARBA00011245"/>
    </source>
</evidence>
<feature type="domain" description="Cysteinyl-tRNA synthetase class Ia DALR" evidence="13">
    <location>
        <begin position="365"/>
        <end position="420"/>
    </location>
</feature>
<comment type="cofactor">
    <cofactor evidence="12">
        <name>Zn(2+)</name>
        <dbReference type="ChEBI" id="CHEBI:29105"/>
    </cofactor>
    <text evidence="12">Binds 1 zinc ion per subunit.</text>
</comment>
<dbReference type="HAMAP" id="MF_00041">
    <property type="entry name" value="Cys_tRNA_synth"/>
    <property type="match status" value="1"/>
</dbReference>